<keyword evidence="2 10" id="KW-0812">Transmembrane</keyword>
<dbReference type="RefSeq" id="XP_009018094.1">
    <property type="nucleotide sequence ID" value="XM_009019846.1"/>
</dbReference>
<evidence type="ECO:0000259" key="11">
    <source>
        <dbReference type="PROSITE" id="PS50106"/>
    </source>
</evidence>
<dbReference type="GeneID" id="20204463"/>
<evidence type="ECO:0000256" key="8">
    <source>
        <dbReference type="ARBA" id="ARBA00070337"/>
    </source>
</evidence>
<protein>
    <recommendedName>
        <fullName evidence="8">Synaptojanin-2-binding protein</fullName>
    </recommendedName>
    <alternativeName>
        <fullName evidence="9">Mitochondrial outer membrane protein 25</fullName>
    </alternativeName>
</protein>
<accession>T1F6L4</accession>
<dbReference type="HOGENOM" id="CLU_149433_1_0_1"/>
<dbReference type="eggNOG" id="KOG0708">
    <property type="taxonomic scope" value="Eukaryota"/>
</dbReference>
<keyword evidence="6 10" id="KW-0472">Membrane</keyword>
<dbReference type="InterPro" id="IPR050614">
    <property type="entry name" value="Synaptic_Scaffolding_LAP-MAGUK"/>
</dbReference>
<reference evidence="12 14" key="2">
    <citation type="journal article" date="2013" name="Nature">
        <title>Insights into bilaterian evolution from three spiralian genomes.</title>
        <authorList>
            <person name="Simakov O."/>
            <person name="Marletaz F."/>
            <person name="Cho S.J."/>
            <person name="Edsinger-Gonzales E."/>
            <person name="Havlak P."/>
            <person name="Hellsten U."/>
            <person name="Kuo D.H."/>
            <person name="Larsson T."/>
            <person name="Lv J."/>
            <person name="Arendt D."/>
            <person name="Savage R."/>
            <person name="Osoegawa K."/>
            <person name="de Jong P."/>
            <person name="Grimwood J."/>
            <person name="Chapman J.A."/>
            <person name="Shapiro H."/>
            <person name="Aerts A."/>
            <person name="Otillar R.P."/>
            <person name="Terry A.Y."/>
            <person name="Boore J.L."/>
            <person name="Grigoriev I.V."/>
            <person name="Lindberg D.R."/>
            <person name="Seaver E.C."/>
            <person name="Weisblat D.A."/>
            <person name="Putnam N.H."/>
            <person name="Rokhsar D.S."/>
        </authorList>
    </citation>
    <scope>NUCLEOTIDE SEQUENCE</scope>
</reference>
<dbReference type="PROSITE" id="PS50106">
    <property type="entry name" value="PDZ"/>
    <property type="match status" value="1"/>
</dbReference>
<evidence type="ECO:0000256" key="9">
    <source>
        <dbReference type="ARBA" id="ARBA00075222"/>
    </source>
</evidence>
<dbReference type="InterPro" id="IPR001478">
    <property type="entry name" value="PDZ"/>
</dbReference>
<evidence type="ECO:0000256" key="4">
    <source>
        <dbReference type="ARBA" id="ARBA00022989"/>
    </source>
</evidence>
<proteinExistence type="predicted"/>
<comment type="subunit">
    <text evidence="7">Binds (via the PDZ domain) to isoform 2A of SYNJ2 (via the unique motif in the C-terminus). Interacts (via C-terminus) with RALBP1. Interacts (via PDZ domain) with ACVR2A (via C-terminus) and ACVR2B (via C-terminus). Forms a ternary complex with ACVR2A and RALBP1. Interacts with MAPK12. Interacts with DLL1; enhances DLL1 protein stability, and promotes notch signaling in endothelial cells.</text>
</comment>
<reference evidence="13" key="3">
    <citation type="submission" date="2015-06" db="UniProtKB">
        <authorList>
            <consortium name="EnsemblMetazoa"/>
        </authorList>
    </citation>
    <scope>IDENTIFICATION</scope>
</reference>
<organism evidence="13 14">
    <name type="scientific">Helobdella robusta</name>
    <name type="common">Californian leech</name>
    <dbReference type="NCBI Taxonomy" id="6412"/>
    <lineage>
        <taxon>Eukaryota</taxon>
        <taxon>Metazoa</taxon>
        <taxon>Spiralia</taxon>
        <taxon>Lophotrochozoa</taxon>
        <taxon>Annelida</taxon>
        <taxon>Clitellata</taxon>
        <taxon>Hirudinea</taxon>
        <taxon>Rhynchobdellida</taxon>
        <taxon>Glossiphoniidae</taxon>
        <taxon>Helobdella</taxon>
    </lineage>
</organism>
<evidence type="ECO:0000313" key="12">
    <source>
        <dbReference type="EMBL" id="ESO03537.1"/>
    </source>
</evidence>
<keyword evidence="3" id="KW-1000">Mitochondrion outer membrane</keyword>
<evidence type="ECO:0000256" key="5">
    <source>
        <dbReference type="ARBA" id="ARBA00023128"/>
    </source>
</evidence>
<evidence type="ECO:0000313" key="13">
    <source>
        <dbReference type="EnsemblMetazoa" id="HelroP173236"/>
    </source>
</evidence>
<dbReference type="SMART" id="SM00228">
    <property type="entry name" value="PDZ"/>
    <property type="match status" value="1"/>
</dbReference>
<dbReference type="STRING" id="6412.T1F6L4"/>
<dbReference type="KEGG" id="hro:HELRODRAFT_173236"/>
<feature type="domain" description="PDZ" evidence="11">
    <location>
        <begin position="7"/>
        <end position="94"/>
    </location>
</feature>
<name>T1F6L4_HELRO</name>
<sequence length="131" mass="14193">MADKRIILNLKRGSKGLGFNIIGGSDMPNQLGDCGIFVSKIKKGGAADEDGTLQVGDRIIELNSVNLEKVNHSFAVQTFLDAGNEVKLVIERKEEMSPRAEKIGKALRIGLPILAAGIAVAAYIIYRTRRN</sequence>
<comment type="subcellular location">
    <subcellularLocation>
        <location evidence="1">Mitochondrion outer membrane</location>
    </subcellularLocation>
</comment>
<dbReference type="CTD" id="20204463"/>
<keyword evidence="5" id="KW-0496">Mitochondrion</keyword>
<gene>
    <name evidence="13" type="primary">20204463</name>
    <name evidence="12" type="ORF">HELRODRAFT_173236</name>
</gene>
<dbReference type="EnsemblMetazoa" id="HelroT173236">
    <property type="protein sequence ID" value="HelroP173236"/>
    <property type="gene ID" value="HelroG173236"/>
</dbReference>
<evidence type="ECO:0000256" key="3">
    <source>
        <dbReference type="ARBA" id="ARBA00022787"/>
    </source>
</evidence>
<dbReference type="FunFam" id="2.30.42.10:FF:000161">
    <property type="entry name" value="Synaptojanin-2-binding protein"/>
    <property type="match status" value="1"/>
</dbReference>
<dbReference type="InterPro" id="IPR036034">
    <property type="entry name" value="PDZ_sf"/>
</dbReference>
<dbReference type="OrthoDB" id="123971at2759"/>
<evidence type="ECO:0000256" key="1">
    <source>
        <dbReference type="ARBA" id="ARBA00004294"/>
    </source>
</evidence>
<dbReference type="InParanoid" id="T1F6L4"/>
<evidence type="ECO:0000256" key="10">
    <source>
        <dbReference type="SAM" id="Phobius"/>
    </source>
</evidence>
<dbReference type="Pfam" id="PF00595">
    <property type="entry name" value="PDZ"/>
    <property type="match status" value="1"/>
</dbReference>
<dbReference type="EMBL" id="KB096590">
    <property type="protein sequence ID" value="ESO03537.1"/>
    <property type="molecule type" value="Genomic_DNA"/>
</dbReference>
<evidence type="ECO:0000313" key="14">
    <source>
        <dbReference type="Proteomes" id="UP000015101"/>
    </source>
</evidence>
<dbReference type="AlphaFoldDB" id="T1F6L4"/>
<keyword evidence="14" id="KW-1185">Reference proteome</keyword>
<dbReference type="PANTHER" id="PTHR23119">
    <property type="entry name" value="DISCS LARGE"/>
    <property type="match status" value="1"/>
</dbReference>
<evidence type="ECO:0000256" key="2">
    <source>
        <dbReference type="ARBA" id="ARBA00022692"/>
    </source>
</evidence>
<dbReference type="GO" id="GO:0005741">
    <property type="term" value="C:mitochondrial outer membrane"/>
    <property type="evidence" value="ECO:0007669"/>
    <property type="project" value="UniProtKB-SubCell"/>
</dbReference>
<dbReference type="EMBL" id="AMQM01004491">
    <property type="status" value="NOT_ANNOTATED_CDS"/>
    <property type="molecule type" value="Genomic_DNA"/>
</dbReference>
<dbReference type="SUPFAM" id="SSF50156">
    <property type="entry name" value="PDZ domain-like"/>
    <property type="match status" value="1"/>
</dbReference>
<keyword evidence="4 10" id="KW-1133">Transmembrane helix</keyword>
<feature type="transmembrane region" description="Helical" evidence="10">
    <location>
        <begin position="106"/>
        <end position="126"/>
    </location>
</feature>
<evidence type="ECO:0000256" key="7">
    <source>
        <dbReference type="ARBA" id="ARBA00063547"/>
    </source>
</evidence>
<dbReference type="Proteomes" id="UP000015101">
    <property type="component" value="Unassembled WGS sequence"/>
</dbReference>
<reference evidence="14" key="1">
    <citation type="submission" date="2012-12" db="EMBL/GenBank/DDBJ databases">
        <authorList>
            <person name="Hellsten U."/>
            <person name="Grimwood J."/>
            <person name="Chapman J.A."/>
            <person name="Shapiro H."/>
            <person name="Aerts A."/>
            <person name="Otillar R.P."/>
            <person name="Terry A.Y."/>
            <person name="Boore J.L."/>
            <person name="Simakov O."/>
            <person name="Marletaz F."/>
            <person name="Cho S.-J."/>
            <person name="Edsinger-Gonzales E."/>
            <person name="Havlak P."/>
            <person name="Kuo D.-H."/>
            <person name="Larsson T."/>
            <person name="Lv J."/>
            <person name="Arendt D."/>
            <person name="Savage R."/>
            <person name="Osoegawa K."/>
            <person name="de Jong P."/>
            <person name="Lindberg D.R."/>
            <person name="Seaver E.C."/>
            <person name="Weisblat D.A."/>
            <person name="Putnam N.H."/>
            <person name="Grigoriev I.V."/>
            <person name="Rokhsar D.S."/>
        </authorList>
    </citation>
    <scope>NUCLEOTIDE SEQUENCE</scope>
</reference>
<dbReference type="Gene3D" id="2.30.42.10">
    <property type="match status" value="1"/>
</dbReference>
<dbReference type="PANTHER" id="PTHR23119:SF51">
    <property type="entry name" value="DISKS LARGE 1 TUMOR SUPPRESSOR PROTEIN"/>
    <property type="match status" value="1"/>
</dbReference>
<evidence type="ECO:0000256" key="6">
    <source>
        <dbReference type="ARBA" id="ARBA00023136"/>
    </source>
</evidence>